<evidence type="ECO:0000256" key="3">
    <source>
        <dbReference type="ARBA" id="ARBA00007275"/>
    </source>
</evidence>
<dbReference type="InterPro" id="IPR000086">
    <property type="entry name" value="NUDIX_hydrolase_dom"/>
</dbReference>
<keyword evidence="5 9" id="KW-0378">Hydrolase</keyword>
<reference evidence="9 10" key="1">
    <citation type="submission" date="2020-05" db="EMBL/GenBank/DDBJ databases">
        <title>Azospirillum oleiclasticum sp. nov, a nitrogen-fixing and heavy crude oil-emulsifying bacterium isolated from the crude oil of Yumen Oilfield.</title>
        <authorList>
            <person name="Wu D."/>
            <person name="Cai M."/>
            <person name="Zhang X."/>
        </authorList>
    </citation>
    <scope>NUCLEOTIDE SEQUENCE [LARGE SCALE GENOMIC DNA]</scope>
    <source>
        <strain evidence="9 10">ROY-1-1-2</strain>
    </source>
</reference>
<dbReference type="EMBL" id="JABFDB010000002">
    <property type="protein sequence ID" value="NYZ19412.1"/>
    <property type="molecule type" value="Genomic_DNA"/>
</dbReference>
<dbReference type="GO" id="GO:0016787">
    <property type="term" value="F:hydrolase activity"/>
    <property type="evidence" value="ECO:0007669"/>
    <property type="project" value="UniProtKB-KW"/>
</dbReference>
<sequence>MRVGVDTVELPDGRVVENFYQLRQPAFVCIFPEMEDGRILAMRQYRHGPKRVCLTFPGGHMDKPGESALETAKRELMEETGCVAERWTDLGAYTMYANAGGATSHMFHATGCRRVAEPDSGDLEETRIELLTKPELLAAAGRGEIALMTQITLLAMVTSPELMAAIGKAAG</sequence>
<comment type="similarity">
    <text evidence="3">Belongs to the Nudix hydrolase family. NudK subfamily.</text>
</comment>
<comment type="caution">
    <text evidence="9">The sequence shown here is derived from an EMBL/GenBank/DDBJ whole genome shotgun (WGS) entry which is preliminary data.</text>
</comment>
<dbReference type="Gene3D" id="3.90.79.10">
    <property type="entry name" value="Nucleoside Triphosphate Pyrophosphohydrolase"/>
    <property type="match status" value="1"/>
</dbReference>
<gene>
    <name evidence="9" type="ORF">HND93_06795</name>
</gene>
<comment type="catalytic activity">
    <reaction evidence="1">
        <text>GDP-alpha-D-mannose + H2O = alpha-D-mannose 1-phosphate + GMP + 2 H(+)</text>
        <dbReference type="Rhea" id="RHEA:27978"/>
        <dbReference type="ChEBI" id="CHEBI:15377"/>
        <dbReference type="ChEBI" id="CHEBI:15378"/>
        <dbReference type="ChEBI" id="CHEBI:57527"/>
        <dbReference type="ChEBI" id="CHEBI:58115"/>
        <dbReference type="ChEBI" id="CHEBI:58409"/>
    </reaction>
</comment>
<dbReference type="PANTHER" id="PTHR11839">
    <property type="entry name" value="UDP/ADP-SUGAR PYROPHOSPHATASE"/>
    <property type="match status" value="1"/>
</dbReference>
<dbReference type="PANTHER" id="PTHR11839:SF18">
    <property type="entry name" value="NUDIX HYDROLASE DOMAIN-CONTAINING PROTEIN"/>
    <property type="match status" value="1"/>
</dbReference>
<dbReference type="SUPFAM" id="SSF55811">
    <property type="entry name" value="Nudix"/>
    <property type="match status" value="1"/>
</dbReference>
<dbReference type="Pfam" id="PF00293">
    <property type="entry name" value="NUDIX"/>
    <property type="match status" value="1"/>
</dbReference>
<dbReference type="CDD" id="cd03424">
    <property type="entry name" value="NUDIX_ADPRase_Nudt5_UGPPase_Nudt14"/>
    <property type="match status" value="1"/>
</dbReference>
<dbReference type="PROSITE" id="PS51462">
    <property type="entry name" value="NUDIX"/>
    <property type="match status" value="1"/>
</dbReference>
<keyword evidence="10" id="KW-1185">Reference proteome</keyword>
<feature type="domain" description="Nudix hydrolase" evidence="8">
    <location>
        <begin position="21"/>
        <end position="153"/>
    </location>
</feature>
<evidence type="ECO:0000256" key="5">
    <source>
        <dbReference type="ARBA" id="ARBA00022801"/>
    </source>
</evidence>
<evidence type="ECO:0000256" key="1">
    <source>
        <dbReference type="ARBA" id="ARBA00000847"/>
    </source>
</evidence>
<evidence type="ECO:0000256" key="4">
    <source>
        <dbReference type="ARBA" id="ARBA00016377"/>
    </source>
</evidence>
<accession>A0ABX2T508</accession>
<protein>
    <recommendedName>
        <fullName evidence="4">GDP-mannose pyrophosphatase</fullName>
    </recommendedName>
    <alternativeName>
        <fullName evidence="6">GDP-mannose hydrolase</fullName>
    </alternativeName>
    <alternativeName>
        <fullName evidence="7">GDPMK</fullName>
    </alternativeName>
</protein>
<evidence type="ECO:0000313" key="9">
    <source>
        <dbReference type="EMBL" id="NYZ19412.1"/>
    </source>
</evidence>
<evidence type="ECO:0000256" key="2">
    <source>
        <dbReference type="ARBA" id="ARBA00001946"/>
    </source>
</evidence>
<evidence type="ECO:0000313" key="10">
    <source>
        <dbReference type="Proteomes" id="UP000584642"/>
    </source>
</evidence>
<proteinExistence type="inferred from homology"/>
<evidence type="ECO:0000259" key="8">
    <source>
        <dbReference type="PROSITE" id="PS51462"/>
    </source>
</evidence>
<organism evidence="9 10">
    <name type="scientific">Azospirillum oleiclasticum</name>
    <dbReference type="NCBI Taxonomy" id="2735135"/>
    <lineage>
        <taxon>Bacteria</taxon>
        <taxon>Pseudomonadati</taxon>
        <taxon>Pseudomonadota</taxon>
        <taxon>Alphaproteobacteria</taxon>
        <taxon>Rhodospirillales</taxon>
        <taxon>Azospirillaceae</taxon>
        <taxon>Azospirillum</taxon>
    </lineage>
</organism>
<comment type="cofactor">
    <cofactor evidence="2">
        <name>Mg(2+)</name>
        <dbReference type="ChEBI" id="CHEBI:18420"/>
    </cofactor>
</comment>
<dbReference type="InterPro" id="IPR015797">
    <property type="entry name" value="NUDIX_hydrolase-like_dom_sf"/>
</dbReference>
<evidence type="ECO:0000256" key="6">
    <source>
        <dbReference type="ARBA" id="ARBA00032162"/>
    </source>
</evidence>
<evidence type="ECO:0000256" key="7">
    <source>
        <dbReference type="ARBA" id="ARBA00032272"/>
    </source>
</evidence>
<name>A0ABX2T508_9PROT</name>
<dbReference type="Proteomes" id="UP000584642">
    <property type="component" value="Unassembled WGS sequence"/>
</dbReference>